<dbReference type="EMBL" id="CAXLJM020000050">
    <property type="protein sequence ID" value="CAL8114550.1"/>
    <property type="molecule type" value="Genomic_DNA"/>
</dbReference>
<evidence type="ECO:0000313" key="3">
    <source>
        <dbReference type="Proteomes" id="UP001642540"/>
    </source>
</evidence>
<proteinExistence type="predicted"/>
<gene>
    <name evidence="2" type="ORF">ODALV1_LOCUS16518</name>
</gene>
<sequence>MTPFNILAALMLSFVVKQGQVAQLLLEVTEFDTTAEKIITEFDILNNIPMNASTLLEIRRVRLRTANLVDLNEKFVSKLTQPYLPTDKLLAPWLSLLQKILMGGGELKESEVMGFSMQILSDKSIKKLLDMDVNELQSEWKDMDLLQRIKDCNEELDGIKAGMAYDETINEF</sequence>
<evidence type="ECO:0000256" key="1">
    <source>
        <dbReference type="SAM" id="SignalP"/>
    </source>
</evidence>
<keyword evidence="1" id="KW-0732">Signal</keyword>
<feature type="signal peptide" evidence="1">
    <location>
        <begin position="1"/>
        <end position="21"/>
    </location>
</feature>
<dbReference type="Proteomes" id="UP001642540">
    <property type="component" value="Unassembled WGS sequence"/>
</dbReference>
<keyword evidence="3" id="KW-1185">Reference proteome</keyword>
<protein>
    <submittedName>
        <fullName evidence="2">Uncharacterized protein</fullName>
    </submittedName>
</protein>
<comment type="caution">
    <text evidence="2">The sequence shown here is derived from an EMBL/GenBank/DDBJ whole genome shotgun (WGS) entry which is preliminary data.</text>
</comment>
<accession>A0ABP1R2H0</accession>
<name>A0ABP1R2H0_9HEXA</name>
<evidence type="ECO:0000313" key="2">
    <source>
        <dbReference type="EMBL" id="CAL8114550.1"/>
    </source>
</evidence>
<organism evidence="2 3">
    <name type="scientific">Orchesella dallaii</name>
    <dbReference type="NCBI Taxonomy" id="48710"/>
    <lineage>
        <taxon>Eukaryota</taxon>
        <taxon>Metazoa</taxon>
        <taxon>Ecdysozoa</taxon>
        <taxon>Arthropoda</taxon>
        <taxon>Hexapoda</taxon>
        <taxon>Collembola</taxon>
        <taxon>Entomobryomorpha</taxon>
        <taxon>Entomobryoidea</taxon>
        <taxon>Orchesellidae</taxon>
        <taxon>Orchesellinae</taxon>
        <taxon>Orchesella</taxon>
    </lineage>
</organism>
<feature type="chain" id="PRO_5045591194" evidence="1">
    <location>
        <begin position="22"/>
        <end position="172"/>
    </location>
</feature>
<reference evidence="2 3" key="1">
    <citation type="submission" date="2024-08" db="EMBL/GenBank/DDBJ databases">
        <authorList>
            <person name="Cucini C."/>
            <person name="Frati F."/>
        </authorList>
    </citation>
    <scope>NUCLEOTIDE SEQUENCE [LARGE SCALE GENOMIC DNA]</scope>
</reference>